<dbReference type="InterPro" id="IPR009051">
    <property type="entry name" value="Helical_ferredxn"/>
</dbReference>
<evidence type="ECO:0000259" key="2">
    <source>
        <dbReference type="Pfam" id="PF14691"/>
    </source>
</evidence>
<accession>A0A562J7Z8</accession>
<dbReference type="InterPro" id="IPR023753">
    <property type="entry name" value="FAD/NAD-binding_dom"/>
</dbReference>
<evidence type="ECO:0000313" key="4">
    <source>
        <dbReference type="Proteomes" id="UP000315343"/>
    </source>
</evidence>
<dbReference type="GO" id="GO:0051536">
    <property type="term" value="F:iron-sulfur cluster binding"/>
    <property type="evidence" value="ECO:0007669"/>
    <property type="project" value="InterPro"/>
</dbReference>
<feature type="domain" description="Dihydroprymidine dehydrogenase" evidence="2">
    <location>
        <begin position="5"/>
        <end position="96"/>
    </location>
</feature>
<evidence type="ECO:0000313" key="3">
    <source>
        <dbReference type="EMBL" id="TWH79085.1"/>
    </source>
</evidence>
<evidence type="ECO:0000259" key="1">
    <source>
        <dbReference type="Pfam" id="PF07992"/>
    </source>
</evidence>
<dbReference type="RefSeq" id="WP_145084399.1">
    <property type="nucleotide sequence ID" value="NZ_DAMBUX010000036.1"/>
</dbReference>
<dbReference type="Gene3D" id="3.50.50.60">
    <property type="entry name" value="FAD/NAD(P)-binding domain"/>
    <property type="match status" value="2"/>
</dbReference>
<dbReference type="InterPro" id="IPR028261">
    <property type="entry name" value="DPD_II"/>
</dbReference>
<comment type="caution">
    <text evidence="3">The sequence shown here is derived from an EMBL/GenBank/DDBJ whole genome shotgun (WGS) entry which is preliminary data.</text>
</comment>
<dbReference type="OrthoDB" id="9803192at2"/>
<gene>
    <name evidence="3" type="ORF">LY60_02614</name>
</gene>
<dbReference type="PANTHER" id="PTHR42783">
    <property type="entry name" value="GLUTAMATE SYNTHASE [NADPH] SMALL CHAIN"/>
    <property type="match status" value="1"/>
</dbReference>
<dbReference type="Gene3D" id="1.10.1060.10">
    <property type="entry name" value="Alpha-helical ferredoxin"/>
    <property type="match status" value="1"/>
</dbReference>
<organism evidence="3 4">
    <name type="scientific">Sedimentibacter saalensis</name>
    <dbReference type="NCBI Taxonomy" id="130788"/>
    <lineage>
        <taxon>Bacteria</taxon>
        <taxon>Bacillati</taxon>
        <taxon>Bacillota</taxon>
        <taxon>Tissierellia</taxon>
        <taxon>Sedimentibacter</taxon>
    </lineage>
</organism>
<dbReference type="Pfam" id="PF07992">
    <property type="entry name" value="Pyr_redox_2"/>
    <property type="match status" value="1"/>
</dbReference>
<dbReference type="SUPFAM" id="SSF46548">
    <property type="entry name" value="alpha-helical ferredoxin"/>
    <property type="match status" value="1"/>
</dbReference>
<dbReference type="SUPFAM" id="SSF51971">
    <property type="entry name" value="Nucleotide-binding domain"/>
    <property type="match status" value="1"/>
</dbReference>
<reference evidence="3 4" key="1">
    <citation type="submission" date="2019-07" db="EMBL/GenBank/DDBJ databases">
        <title>Genomic Encyclopedia of Type Strains, Phase I: the one thousand microbial genomes (KMG-I) project.</title>
        <authorList>
            <person name="Kyrpides N."/>
        </authorList>
    </citation>
    <scope>NUCLEOTIDE SEQUENCE [LARGE SCALE GENOMIC DNA]</scope>
    <source>
        <strain evidence="3 4">DSM 13558</strain>
    </source>
</reference>
<dbReference type="InterPro" id="IPR036188">
    <property type="entry name" value="FAD/NAD-bd_sf"/>
</dbReference>
<dbReference type="Pfam" id="PF14691">
    <property type="entry name" value="Fer4_20"/>
    <property type="match status" value="1"/>
</dbReference>
<dbReference type="EMBL" id="VLKH01000007">
    <property type="protein sequence ID" value="TWH79085.1"/>
    <property type="molecule type" value="Genomic_DNA"/>
</dbReference>
<keyword evidence="4" id="KW-1185">Reference proteome</keyword>
<dbReference type="GO" id="GO:0016491">
    <property type="term" value="F:oxidoreductase activity"/>
    <property type="evidence" value="ECO:0007669"/>
    <property type="project" value="InterPro"/>
</dbReference>
<dbReference type="PRINTS" id="PR00368">
    <property type="entry name" value="FADPNR"/>
</dbReference>
<name>A0A562J7Z8_9FIRM</name>
<dbReference type="PRINTS" id="PR00469">
    <property type="entry name" value="PNDRDTASEII"/>
</dbReference>
<dbReference type="PANTHER" id="PTHR42783:SF3">
    <property type="entry name" value="GLUTAMATE SYNTHASE [NADPH] SMALL CHAIN-RELATED"/>
    <property type="match status" value="1"/>
</dbReference>
<proteinExistence type="predicted"/>
<sequence>MINNIWEENKRCLQCKNPACKKGCPVSTPMNEVIGLLKENKIKEAGKLLFENNPLSVITGLICPHEEFCMGHCVLNFKGSPIQTGSIEHYTSDYYLNSVDFKPEINPEKKVGIIGSGPAGLTMAILLARKGYDITIFESHEQIGGVLRYGIPEFRLPKSILDKYHDILIKMGVKIRPNTLVGTVITLDDMFRDGYKAVFVSTGTWKPRKLNIPGESLGHVYYAIDYLRSPSTHYLGKKVCVIGGGNVALDCARTAIRKGAKEVTVYYRKGEADMPSSKVEINYARLDGVNFEFYRSPLEINDKSIKFQKTDNNDEEISYDADSVIISISQGPRSLIADSTRGLKLDRLGLVVIDETGRTTKEGVFASGDVVTGAKTVVEAVASTKVAAKCLDEYVTQKYNLK</sequence>
<feature type="domain" description="FAD/NAD(P)-binding" evidence="1">
    <location>
        <begin position="110"/>
        <end position="382"/>
    </location>
</feature>
<protein>
    <submittedName>
        <fullName evidence="3">Glutamate synthase (NADPH/NADH) small chain</fullName>
    </submittedName>
</protein>
<dbReference type="Proteomes" id="UP000315343">
    <property type="component" value="Unassembled WGS sequence"/>
</dbReference>
<dbReference type="AlphaFoldDB" id="A0A562J7Z8"/>